<keyword evidence="4" id="KW-1015">Disulfide bond</keyword>
<dbReference type="InterPro" id="IPR013766">
    <property type="entry name" value="Thioredoxin_domain"/>
</dbReference>
<feature type="domain" description="Thioredoxin" evidence="7">
    <location>
        <begin position="57"/>
        <end position="200"/>
    </location>
</feature>
<dbReference type="KEGG" id="cpyr:CYJ47_10595"/>
<evidence type="ECO:0000256" key="6">
    <source>
        <dbReference type="SAM" id="SignalP"/>
    </source>
</evidence>
<reference evidence="8" key="1">
    <citation type="submission" date="2017-12" db="EMBL/GenBank/DDBJ databases">
        <authorList>
            <person name="Thomas-White K."/>
            <person name="Wolfe A.J."/>
        </authorList>
    </citation>
    <scope>NUCLEOTIDE SEQUENCE</scope>
    <source>
        <strain evidence="8">UMB0763</strain>
    </source>
</reference>
<dbReference type="Pfam" id="PF00578">
    <property type="entry name" value="AhpC-TSA"/>
    <property type="match status" value="1"/>
</dbReference>
<evidence type="ECO:0000313" key="9">
    <source>
        <dbReference type="Proteomes" id="UP000234560"/>
    </source>
</evidence>
<dbReference type="RefSeq" id="WP_016459028.1">
    <property type="nucleotide sequence ID" value="NZ_CAMIHY010000001.1"/>
</dbReference>
<dbReference type="AlphaFoldDB" id="A0AAF0YQR7"/>
<feature type="chain" id="PRO_5041904756" evidence="6">
    <location>
        <begin position="24"/>
        <end position="200"/>
    </location>
</feature>
<evidence type="ECO:0000259" key="7">
    <source>
        <dbReference type="PROSITE" id="PS51352"/>
    </source>
</evidence>
<evidence type="ECO:0000256" key="4">
    <source>
        <dbReference type="ARBA" id="ARBA00023157"/>
    </source>
</evidence>
<keyword evidence="5" id="KW-0676">Redox-active center</keyword>
<gene>
    <name evidence="8" type="ORF">CYJ47_10595</name>
</gene>
<sequence length="200" mass="21105">MMNKFARTILAVATAVATATSLAGCSEDQTAGKEAVAVGGTFSFVSPGGQTVITYPESERQPVQSFSGESLMKDGETISLDDYAGQVVVLNAWGQWCGPCRAEVDDLEAIHERLGGNGTVLGINVRDPQKDAARDFVTDNGVTYPSIYDPSFRTAAALGGIPATVIPTTIVLDKQHRPAAVFLTEVTTDDLAPIIDELVN</sequence>
<keyword evidence="3" id="KW-0812">Transmembrane</keyword>
<name>A0AAF0YQR7_9CORY</name>
<dbReference type="CDD" id="cd02966">
    <property type="entry name" value="TlpA_like_family"/>
    <property type="match status" value="1"/>
</dbReference>
<dbReference type="EMBL" id="CP136958">
    <property type="protein sequence ID" value="WOT01705.1"/>
    <property type="molecule type" value="Genomic_DNA"/>
</dbReference>
<dbReference type="PROSITE" id="PS51257">
    <property type="entry name" value="PROKAR_LIPOPROTEIN"/>
    <property type="match status" value="1"/>
</dbReference>
<accession>A0AAF0YQR7</accession>
<keyword evidence="2" id="KW-0201">Cytochrome c-type biogenesis</keyword>
<organism evidence="8 9">
    <name type="scientific">Corynebacterium pyruviciproducens</name>
    <dbReference type="NCBI Taxonomy" id="598660"/>
    <lineage>
        <taxon>Bacteria</taxon>
        <taxon>Bacillati</taxon>
        <taxon>Actinomycetota</taxon>
        <taxon>Actinomycetes</taxon>
        <taxon>Mycobacteriales</taxon>
        <taxon>Corynebacteriaceae</taxon>
        <taxon>Corynebacterium</taxon>
    </lineage>
</organism>
<dbReference type="InterPro" id="IPR036249">
    <property type="entry name" value="Thioredoxin-like_sf"/>
</dbReference>
<proteinExistence type="predicted"/>
<keyword evidence="6" id="KW-0732">Signal</keyword>
<dbReference type="PANTHER" id="PTHR42852">
    <property type="entry name" value="THIOL:DISULFIDE INTERCHANGE PROTEIN DSBE"/>
    <property type="match status" value="1"/>
</dbReference>
<evidence type="ECO:0000256" key="1">
    <source>
        <dbReference type="ARBA" id="ARBA00004196"/>
    </source>
</evidence>
<comment type="subcellular location">
    <subcellularLocation>
        <location evidence="1">Cell envelope</location>
    </subcellularLocation>
</comment>
<dbReference type="GO" id="GO:0016491">
    <property type="term" value="F:oxidoreductase activity"/>
    <property type="evidence" value="ECO:0007669"/>
    <property type="project" value="InterPro"/>
</dbReference>
<dbReference type="GO" id="GO:0016209">
    <property type="term" value="F:antioxidant activity"/>
    <property type="evidence" value="ECO:0007669"/>
    <property type="project" value="InterPro"/>
</dbReference>
<dbReference type="Proteomes" id="UP000234560">
    <property type="component" value="Chromosome"/>
</dbReference>
<protein>
    <submittedName>
        <fullName evidence="8">TlpA disulfide reductase family protein</fullName>
    </submittedName>
</protein>
<feature type="signal peptide" evidence="6">
    <location>
        <begin position="1"/>
        <end position="23"/>
    </location>
</feature>
<dbReference type="SUPFAM" id="SSF52833">
    <property type="entry name" value="Thioredoxin-like"/>
    <property type="match status" value="1"/>
</dbReference>
<evidence type="ECO:0000256" key="5">
    <source>
        <dbReference type="ARBA" id="ARBA00023284"/>
    </source>
</evidence>
<reference evidence="8" key="2">
    <citation type="submission" date="2023-10" db="EMBL/GenBank/DDBJ databases">
        <authorList>
            <person name="Choi B."/>
        </authorList>
    </citation>
    <scope>NUCLEOTIDE SEQUENCE</scope>
    <source>
        <strain evidence="8">UMB0763</strain>
    </source>
</reference>
<keyword evidence="3" id="KW-0735">Signal-anchor</keyword>
<dbReference type="PROSITE" id="PS51352">
    <property type="entry name" value="THIOREDOXIN_2"/>
    <property type="match status" value="1"/>
</dbReference>
<evidence type="ECO:0000256" key="3">
    <source>
        <dbReference type="ARBA" id="ARBA00022968"/>
    </source>
</evidence>
<evidence type="ECO:0000256" key="2">
    <source>
        <dbReference type="ARBA" id="ARBA00022748"/>
    </source>
</evidence>
<dbReference type="InterPro" id="IPR050553">
    <property type="entry name" value="Thioredoxin_ResA/DsbE_sf"/>
</dbReference>
<dbReference type="PANTHER" id="PTHR42852:SF6">
    <property type="entry name" value="THIOL:DISULFIDE INTERCHANGE PROTEIN DSBE"/>
    <property type="match status" value="1"/>
</dbReference>
<dbReference type="InterPro" id="IPR000866">
    <property type="entry name" value="AhpC/TSA"/>
</dbReference>
<dbReference type="GO" id="GO:0030313">
    <property type="term" value="C:cell envelope"/>
    <property type="evidence" value="ECO:0007669"/>
    <property type="project" value="UniProtKB-SubCell"/>
</dbReference>
<dbReference type="GO" id="GO:0017004">
    <property type="term" value="P:cytochrome complex assembly"/>
    <property type="evidence" value="ECO:0007669"/>
    <property type="project" value="UniProtKB-KW"/>
</dbReference>
<evidence type="ECO:0000313" key="8">
    <source>
        <dbReference type="EMBL" id="WOT01705.1"/>
    </source>
</evidence>
<dbReference type="Gene3D" id="3.40.30.10">
    <property type="entry name" value="Glutaredoxin"/>
    <property type="match status" value="1"/>
</dbReference>